<sequence length="393" mass="40954">MVIICVSDINDSSTVQKEEELKTNGNKSLMDDNIVCATTVTLLSNLSCGKALSLSTEWCNVIDKADHFAETARNKINGVVVGGGAGSLCHSRQSSPSFVLHLPTIPLNWSVISSSTFRFTRDPPSHQQTQDLYGTMVTASDVNSSTRGGTGRRTLLACYSGAHIKDVTTTISFRVKSNCSTSDNDSDDQSAMYKTIPFNKLYVDPIAQYKRNWGISTICRLLGGGETTLASGNGTATAGWGNPGTTAVPASVTGTSNWNTSPLVDGQSPPNAVSNGPWQQSPQSSSTSSNNTSQTSNIGNKGQSSNPGSSSGNGTISTSQTTNQQNTTSWAQAAGKNLPASSVPQVTGNSSSTTTTASTTSSAVSNPQSSNSPPTNGGNGAVNSSHYNNNWNK</sequence>
<feature type="compositionally biased region" description="Low complexity" evidence="1">
    <location>
        <begin position="350"/>
        <end position="376"/>
    </location>
</feature>
<evidence type="ECO:0000313" key="2">
    <source>
        <dbReference type="EnsemblMetazoa" id="XP_008182126.1"/>
    </source>
</evidence>
<dbReference type="AlphaFoldDB" id="A0A8R2B559"/>
<dbReference type="EnsemblMetazoa" id="XM_008183905.3">
    <property type="protein sequence ID" value="XP_008182127.1"/>
    <property type="gene ID" value="LOC103309154"/>
</dbReference>
<proteinExistence type="predicted"/>
<dbReference type="RefSeq" id="XP_008182126.1">
    <property type="nucleotide sequence ID" value="XM_008183904.3"/>
</dbReference>
<dbReference type="RefSeq" id="XP_008182127.1">
    <property type="nucleotide sequence ID" value="XM_008183905.3"/>
</dbReference>
<organism evidence="2 3">
    <name type="scientific">Acyrthosiphon pisum</name>
    <name type="common">Pea aphid</name>
    <dbReference type="NCBI Taxonomy" id="7029"/>
    <lineage>
        <taxon>Eukaryota</taxon>
        <taxon>Metazoa</taxon>
        <taxon>Ecdysozoa</taxon>
        <taxon>Arthropoda</taxon>
        <taxon>Hexapoda</taxon>
        <taxon>Insecta</taxon>
        <taxon>Pterygota</taxon>
        <taxon>Neoptera</taxon>
        <taxon>Paraneoptera</taxon>
        <taxon>Hemiptera</taxon>
        <taxon>Sternorrhyncha</taxon>
        <taxon>Aphidomorpha</taxon>
        <taxon>Aphidoidea</taxon>
        <taxon>Aphididae</taxon>
        <taxon>Macrosiphini</taxon>
        <taxon>Acyrthosiphon</taxon>
    </lineage>
</organism>
<keyword evidence="3" id="KW-1185">Reference proteome</keyword>
<dbReference type="EnsemblMetazoa" id="XM_008183904.3">
    <property type="protein sequence ID" value="XP_008182126.1"/>
    <property type="gene ID" value="LOC103309154"/>
</dbReference>
<name>A0A8R2B559_ACYPI</name>
<feature type="compositionally biased region" description="Low complexity" evidence="1">
    <location>
        <begin position="279"/>
        <end position="329"/>
    </location>
</feature>
<dbReference type="KEGG" id="api:103309154"/>
<feature type="compositionally biased region" description="Polar residues" evidence="1">
    <location>
        <begin position="252"/>
        <end position="278"/>
    </location>
</feature>
<evidence type="ECO:0000256" key="1">
    <source>
        <dbReference type="SAM" id="MobiDB-lite"/>
    </source>
</evidence>
<reference evidence="2" key="2">
    <citation type="submission" date="2022-06" db="UniProtKB">
        <authorList>
            <consortium name="EnsemblMetazoa"/>
        </authorList>
    </citation>
    <scope>IDENTIFICATION</scope>
</reference>
<feature type="region of interest" description="Disordered" evidence="1">
    <location>
        <begin position="234"/>
        <end position="393"/>
    </location>
</feature>
<feature type="compositionally biased region" description="Polar residues" evidence="1">
    <location>
        <begin position="339"/>
        <end position="349"/>
    </location>
</feature>
<dbReference type="GeneID" id="103309154"/>
<dbReference type="Proteomes" id="UP000007819">
    <property type="component" value="Chromosome A1"/>
</dbReference>
<evidence type="ECO:0000313" key="3">
    <source>
        <dbReference type="Proteomes" id="UP000007819"/>
    </source>
</evidence>
<accession>A0A8R2B559</accession>
<protein>
    <submittedName>
        <fullName evidence="2">Uncharacterized protein</fullName>
    </submittedName>
</protein>
<reference evidence="3" key="1">
    <citation type="submission" date="2010-06" db="EMBL/GenBank/DDBJ databases">
        <authorList>
            <person name="Jiang H."/>
            <person name="Abraham K."/>
            <person name="Ali S."/>
            <person name="Alsbrooks S.L."/>
            <person name="Anim B.N."/>
            <person name="Anosike U.S."/>
            <person name="Attaway T."/>
            <person name="Bandaranaike D.P."/>
            <person name="Battles P.K."/>
            <person name="Bell S.N."/>
            <person name="Bell A.V."/>
            <person name="Beltran B."/>
            <person name="Bickham C."/>
            <person name="Bustamante Y."/>
            <person name="Caleb T."/>
            <person name="Canada A."/>
            <person name="Cardenas V."/>
            <person name="Carter K."/>
            <person name="Chacko J."/>
            <person name="Chandrabose M.N."/>
            <person name="Chavez D."/>
            <person name="Chavez A."/>
            <person name="Chen L."/>
            <person name="Chu H.-S."/>
            <person name="Claassen K.J."/>
            <person name="Cockrell R."/>
            <person name="Collins M."/>
            <person name="Cooper J.A."/>
            <person name="Cree A."/>
            <person name="Curry S.M."/>
            <person name="Da Y."/>
            <person name="Dao M.D."/>
            <person name="Das B."/>
            <person name="Davila M.-L."/>
            <person name="Davy-Carroll L."/>
            <person name="Denson S."/>
            <person name="Dinh H."/>
            <person name="Ebong V.E."/>
            <person name="Edwards J.R."/>
            <person name="Egan A."/>
            <person name="El-Daye J."/>
            <person name="Escobedo L."/>
            <person name="Fernandez S."/>
            <person name="Fernando P.R."/>
            <person name="Flagg N."/>
            <person name="Forbes L.D."/>
            <person name="Fowler R.G."/>
            <person name="Fu Q."/>
            <person name="Gabisi R.A."/>
            <person name="Ganer J."/>
            <person name="Garbino Pronczuk A."/>
            <person name="Garcia R.M."/>
            <person name="Garner T."/>
            <person name="Garrett T.E."/>
            <person name="Gonzalez D.A."/>
            <person name="Hamid H."/>
            <person name="Hawkins E.S."/>
            <person name="Hirani K."/>
            <person name="Hogues M.E."/>
            <person name="Hollins B."/>
            <person name="Hsiao C.-H."/>
            <person name="Jabil R."/>
            <person name="James M.L."/>
            <person name="Jhangiani S.N."/>
            <person name="Johnson B."/>
            <person name="Johnson Q."/>
            <person name="Joshi V."/>
            <person name="Kalu J.B."/>
            <person name="Kam C."/>
            <person name="Kashfia A."/>
            <person name="Keebler J."/>
            <person name="Kisamo H."/>
            <person name="Kovar C.L."/>
            <person name="Lago L.A."/>
            <person name="Lai C.-Y."/>
            <person name="Laidlaw J."/>
            <person name="Lara F."/>
            <person name="Le T.-K."/>
            <person name="Lee S.L."/>
            <person name="Legall F.H."/>
            <person name="Lemon S.J."/>
            <person name="Lewis L.R."/>
            <person name="Li B."/>
            <person name="Liu Y."/>
            <person name="Liu Y.-S."/>
            <person name="Lopez J."/>
            <person name="Lozado R.J."/>
            <person name="Lu J."/>
            <person name="Madu R.C."/>
            <person name="Maheshwari M."/>
            <person name="Maheshwari R."/>
            <person name="Malloy K."/>
            <person name="Martinez E."/>
            <person name="Mathew T."/>
            <person name="Mercado I.C."/>
            <person name="Mercado C."/>
            <person name="Meyer B."/>
            <person name="Montgomery K."/>
            <person name="Morgan M.B."/>
            <person name="Munidasa M."/>
            <person name="Nazareth L.V."/>
            <person name="Nelson J."/>
            <person name="Ng B.M."/>
            <person name="Nguyen N.B."/>
            <person name="Nguyen P.Q."/>
            <person name="Nguyen T."/>
            <person name="Obregon M."/>
            <person name="Okwuonu G.O."/>
            <person name="Onwere C.G."/>
            <person name="Orozco G."/>
            <person name="Parra A."/>
            <person name="Patel S."/>
            <person name="Patil S."/>
            <person name="Perez A."/>
            <person name="Perez Y."/>
            <person name="Pham C."/>
            <person name="Primus E.L."/>
            <person name="Pu L.-L."/>
            <person name="Puazo M."/>
            <person name="Qin X."/>
            <person name="Quiroz J.B."/>
            <person name="Reese J."/>
            <person name="Richards S."/>
            <person name="Rives C.M."/>
            <person name="Robberts R."/>
            <person name="Ruiz S.J."/>
            <person name="Ruiz M.J."/>
            <person name="Santibanez J."/>
            <person name="Schneider B.W."/>
            <person name="Sisson I."/>
            <person name="Smith M."/>
            <person name="Sodergren E."/>
            <person name="Song X.-Z."/>
            <person name="Song B.B."/>
            <person name="Summersgill H."/>
            <person name="Thelus R."/>
            <person name="Thornton R.D."/>
            <person name="Trejos Z.Y."/>
            <person name="Usmani K."/>
            <person name="Vattathil S."/>
            <person name="Villasana D."/>
            <person name="Walker D.L."/>
            <person name="Wang S."/>
            <person name="Wang K."/>
            <person name="White C.S."/>
            <person name="Williams A.C."/>
            <person name="Williamson J."/>
            <person name="Wilson K."/>
            <person name="Woghiren I.O."/>
            <person name="Woodworth J.R."/>
            <person name="Worley K.C."/>
            <person name="Wright R.A."/>
            <person name="Wu W."/>
            <person name="Young L."/>
            <person name="Zhang L."/>
            <person name="Zhang J."/>
            <person name="Zhu Y."/>
            <person name="Muzny D.M."/>
            <person name="Weinstock G."/>
            <person name="Gibbs R.A."/>
        </authorList>
    </citation>
    <scope>NUCLEOTIDE SEQUENCE [LARGE SCALE GENOMIC DNA]</scope>
    <source>
        <strain evidence="3">LSR1</strain>
    </source>
</reference>
<feature type="compositionally biased region" description="Polar residues" evidence="1">
    <location>
        <begin position="381"/>
        <end position="393"/>
    </location>
</feature>